<evidence type="ECO:0000256" key="1">
    <source>
        <dbReference type="ARBA" id="ARBA00010470"/>
    </source>
</evidence>
<accession>A0AA88H9H2</accession>
<dbReference type="GO" id="GO:0006904">
    <property type="term" value="P:vesicle docking involved in exocytosis"/>
    <property type="evidence" value="ECO:0007669"/>
    <property type="project" value="InterPro"/>
</dbReference>
<dbReference type="PANTHER" id="PTHR14146:SF0">
    <property type="entry name" value="EXOCYST COMPLEX COMPONENT 4"/>
    <property type="match status" value="1"/>
</dbReference>
<dbReference type="GO" id="GO:0032584">
    <property type="term" value="C:growth cone membrane"/>
    <property type="evidence" value="ECO:0007669"/>
    <property type="project" value="TreeGrafter"/>
</dbReference>
<dbReference type="PANTHER" id="PTHR14146">
    <property type="entry name" value="EXOCYST COMPLEX COMPONENT 4"/>
    <property type="match status" value="1"/>
</dbReference>
<dbReference type="Proteomes" id="UP001187531">
    <property type="component" value="Unassembled WGS sequence"/>
</dbReference>
<evidence type="ECO:0000259" key="5">
    <source>
        <dbReference type="Pfam" id="PF04048"/>
    </source>
</evidence>
<evidence type="ECO:0000313" key="7">
    <source>
        <dbReference type="Proteomes" id="UP001187531"/>
    </source>
</evidence>
<proteinExistence type="inferred from homology"/>
<evidence type="ECO:0000313" key="6">
    <source>
        <dbReference type="EMBL" id="KAK2704718.1"/>
    </source>
</evidence>
<dbReference type="GO" id="GO:0015031">
    <property type="term" value="P:protein transport"/>
    <property type="evidence" value="ECO:0007669"/>
    <property type="project" value="UniProtKB-KW"/>
</dbReference>
<keyword evidence="2 4" id="KW-0813">Transport</keyword>
<organism evidence="6 7">
    <name type="scientific">Artemia franciscana</name>
    <name type="common">Brine shrimp</name>
    <name type="synonym">Artemia sanfranciscana</name>
    <dbReference type="NCBI Taxonomy" id="6661"/>
    <lineage>
        <taxon>Eukaryota</taxon>
        <taxon>Metazoa</taxon>
        <taxon>Ecdysozoa</taxon>
        <taxon>Arthropoda</taxon>
        <taxon>Crustacea</taxon>
        <taxon>Branchiopoda</taxon>
        <taxon>Anostraca</taxon>
        <taxon>Artemiidae</taxon>
        <taxon>Artemia</taxon>
    </lineage>
</organism>
<gene>
    <name evidence="6" type="ORF">QYM36_016932</name>
</gene>
<dbReference type="Pfam" id="PF04048">
    <property type="entry name" value="Sec8_N"/>
    <property type="match status" value="1"/>
</dbReference>
<keyword evidence="7" id="KW-1185">Reference proteome</keyword>
<evidence type="ECO:0000256" key="4">
    <source>
        <dbReference type="RuleBase" id="RU367079"/>
    </source>
</evidence>
<reference evidence="6" key="1">
    <citation type="submission" date="2023-07" db="EMBL/GenBank/DDBJ databases">
        <title>Chromosome-level genome assembly of Artemia franciscana.</title>
        <authorList>
            <person name="Jo E."/>
        </authorList>
    </citation>
    <scope>NUCLEOTIDE SEQUENCE</scope>
    <source>
        <tissue evidence="6">Whole body</tissue>
    </source>
</reference>
<dbReference type="InterPro" id="IPR039682">
    <property type="entry name" value="Sec8/EXOC4"/>
</dbReference>
<keyword evidence="4" id="KW-0653">Protein transport</keyword>
<dbReference type="GO" id="GO:0007268">
    <property type="term" value="P:chemical synaptic transmission"/>
    <property type="evidence" value="ECO:0007669"/>
    <property type="project" value="TreeGrafter"/>
</dbReference>
<evidence type="ECO:0000256" key="2">
    <source>
        <dbReference type="ARBA" id="ARBA00022448"/>
    </source>
</evidence>
<dbReference type="InterPro" id="IPR007191">
    <property type="entry name" value="Sec8_exocyst_N"/>
</dbReference>
<keyword evidence="3 4" id="KW-0268">Exocytosis</keyword>
<evidence type="ECO:0000256" key="3">
    <source>
        <dbReference type="ARBA" id="ARBA00022483"/>
    </source>
</evidence>
<dbReference type="GO" id="GO:0090522">
    <property type="term" value="P:vesicle tethering involved in exocytosis"/>
    <property type="evidence" value="ECO:0007669"/>
    <property type="project" value="UniProtKB-UniRule"/>
</dbReference>
<sequence length="862" mass="98236">MDPSESQSLLMQVIRLLSATGENDQREKEKIKLERSYRETDARVDKYVNKYADTFEESMKAYSDAMSRVSETLEKIRDVRSQLSSCRVKLRYKHDELRRLWEESQEHETMCKVLNDIQELKDVNDELLGLIDKKQYAKASQLLCTTVKALDGPLSQIDGLNELRKEVENKREIIYNALLSNVEKLVFEESCKSVLFGNFQRVPSSGSGREKLQQLLNPGVREAILSKVETGRAEEFQIIKLTNLCQSLVEIGKLQNAIDKININMCPKFRKIIENTLEYQLKQSDRNIGQFLELVVQQVRHVVNALNQTRTAFATVANQQKLNVQMFSVKQVWTAVQVEIQDVLHRHITKKNGSSDLFPVKHQVSSFDFNEQFRRRTNRPLKSLFTFRSSAVGLALESKSDKGAESNMPLLCQPGADNLVLAYITLRDLMKDIDVDIGYTSGSHCELYNYVAQTATESVMDELEIDLENSLSEIDRKAESTYALISDPVTLAALEAKEPIYQWCIEAEKIVRISCHLASNIPTVTNKNAEFLIKALSMFLEKVLSNYRSTVDEDLDDRRILSASWVKDNDIARLLKSLPSWKALEELSHDTPEHETPEEALDKFAKESKVLISNLPESSLSSNEMINDLLKMKALGTLHESLEWFTWKINGYIRAAFKNLKELESVQRQFSDLSDTCLLILHLEIRIHCFYHLSSQMRNSNYWLLSESPEPDVEITKLCQHLSNVDILLSPVLQRSKQKYIIEGVGHFCGSILISNASTIAKINAAGARKMVRNIVTLSQTMNNLSGRREPGLERAGQYYEMLVLTPDELLDSILEKGKLFTELEYADALKLLNRSRGGSPRSLSQQLDRLTDLFEEVGVAV</sequence>
<feature type="domain" description="Exocyst complex component Sec8 N-terminal" evidence="5">
    <location>
        <begin position="33"/>
        <end position="127"/>
    </location>
</feature>
<protein>
    <recommendedName>
        <fullName evidence="4">Exocyst complex component Sec8</fullName>
    </recommendedName>
</protein>
<comment type="caution">
    <text evidence="6">The sequence shown here is derived from an EMBL/GenBank/DDBJ whole genome shotgun (WGS) entry which is preliminary data.</text>
</comment>
<dbReference type="GO" id="GO:0045202">
    <property type="term" value="C:synapse"/>
    <property type="evidence" value="ECO:0007669"/>
    <property type="project" value="TreeGrafter"/>
</dbReference>
<comment type="function">
    <text evidence="4">Component of the exocyst complex involved in the docking of exocytic vesicles with fusion sites on the plasma membrane.</text>
</comment>
<dbReference type="GO" id="GO:0006612">
    <property type="term" value="P:protein targeting to membrane"/>
    <property type="evidence" value="ECO:0007669"/>
    <property type="project" value="UniProtKB-UniRule"/>
</dbReference>
<dbReference type="GO" id="GO:0000145">
    <property type="term" value="C:exocyst"/>
    <property type="evidence" value="ECO:0007669"/>
    <property type="project" value="UniProtKB-UniRule"/>
</dbReference>
<dbReference type="EMBL" id="JAVRJZ010000021">
    <property type="protein sequence ID" value="KAK2704718.1"/>
    <property type="molecule type" value="Genomic_DNA"/>
</dbReference>
<dbReference type="GO" id="GO:0006893">
    <property type="term" value="P:Golgi to plasma membrane transport"/>
    <property type="evidence" value="ECO:0007669"/>
    <property type="project" value="TreeGrafter"/>
</dbReference>
<comment type="similarity">
    <text evidence="1 4">Belongs to the SEC8 family.</text>
</comment>
<dbReference type="AlphaFoldDB" id="A0AA88H9H2"/>
<name>A0AA88H9H2_ARTSF</name>